<evidence type="ECO:0000259" key="14">
    <source>
        <dbReference type="PROSITE" id="PS51569"/>
    </source>
</evidence>
<dbReference type="CDD" id="cd20902">
    <property type="entry name" value="CC_DOT1L"/>
    <property type="match status" value="1"/>
</dbReference>
<dbReference type="InterPro" id="IPR030445">
    <property type="entry name" value="H3-K79_meTrfase"/>
</dbReference>
<gene>
    <name evidence="15" type="ORF">ODALV1_LOCUS11425</name>
</gene>
<feature type="compositionally biased region" description="Basic and acidic residues" evidence="13">
    <location>
        <begin position="1883"/>
        <end position="1892"/>
    </location>
</feature>
<feature type="compositionally biased region" description="Low complexity" evidence="13">
    <location>
        <begin position="815"/>
        <end position="866"/>
    </location>
</feature>
<feature type="compositionally biased region" description="Polar residues" evidence="13">
    <location>
        <begin position="1182"/>
        <end position="1199"/>
    </location>
</feature>
<feature type="compositionally biased region" description="Low complexity" evidence="13">
    <location>
        <begin position="440"/>
        <end position="449"/>
    </location>
</feature>
<dbReference type="Proteomes" id="UP001642540">
    <property type="component" value="Unassembled WGS sequence"/>
</dbReference>
<evidence type="ECO:0000256" key="5">
    <source>
        <dbReference type="ARBA" id="ARBA00022679"/>
    </source>
</evidence>
<evidence type="ECO:0000256" key="10">
    <source>
        <dbReference type="ARBA" id="ARBA00047770"/>
    </source>
</evidence>
<protein>
    <recommendedName>
        <fullName evidence="3 11">Histone-lysine N-methyltransferase, H3 lysine-79 specific</fullName>
        <ecNumber evidence="2 11">2.1.1.360</ecNumber>
    </recommendedName>
    <alternativeName>
        <fullName evidence="9 11">Histone H3-K79 methyltransferase</fullName>
    </alternativeName>
</protein>
<feature type="compositionally biased region" description="Low complexity" evidence="13">
    <location>
        <begin position="1976"/>
        <end position="1995"/>
    </location>
</feature>
<dbReference type="PROSITE" id="PS51569">
    <property type="entry name" value="DOT1"/>
    <property type="match status" value="1"/>
</dbReference>
<feature type="region of interest" description="Disordered" evidence="13">
    <location>
        <begin position="923"/>
        <end position="950"/>
    </location>
</feature>
<feature type="compositionally biased region" description="Polar residues" evidence="13">
    <location>
        <begin position="1018"/>
        <end position="1035"/>
    </location>
</feature>
<dbReference type="PANTHER" id="PTHR21451">
    <property type="entry name" value="HISTONE H3 METHYLTRANSFERASE"/>
    <property type="match status" value="1"/>
</dbReference>
<feature type="compositionally biased region" description="Acidic residues" evidence="13">
    <location>
        <begin position="384"/>
        <end position="394"/>
    </location>
</feature>
<feature type="region of interest" description="Disordered" evidence="13">
    <location>
        <begin position="412"/>
        <end position="549"/>
    </location>
</feature>
<evidence type="ECO:0000256" key="6">
    <source>
        <dbReference type="ARBA" id="ARBA00022691"/>
    </source>
</evidence>
<feature type="compositionally biased region" description="Basic and acidic residues" evidence="13">
    <location>
        <begin position="467"/>
        <end position="476"/>
    </location>
</feature>
<dbReference type="SUPFAM" id="SSF53335">
    <property type="entry name" value="S-adenosyl-L-methionine-dependent methyltransferases"/>
    <property type="match status" value="1"/>
</dbReference>
<evidence type="ECO:0000256" key="9">
    <source>
        <dbReference type="ARBA" id="ARBA00029821"/>
    </source>
</evidence>
<evidence type="ECO:0000256" key="4">
    <source>
        <dbReference type="ARBA" id="ARBA00022603"/>
    </source>
</evidence>
<feature type="compositionally biased region" description="Basic residues" evidence="13">
    <location>
        <begin position="537"/>
        <end position="549"/>
    </location>
</feature>
<keyword evidence="7 11" id="KW-0156">Chromatin regulator</keyword>
<name>A0ABP1QHI5_9HEXA</name>
<keyword evidence="4 11" id="KW-0489">Methyltransferase</keyword>
<dbReference type="Gene3D" id="3.40.50.150">
    <property type="entry name" value="Vaccinia Virus protein VP39"/>
    <property type="match status" value="1"/>
</dbReference>
<feature type="compositionally biased region" description="Pro residues" evidence="13">
    <location>
        <begin position="1362"/>
        <end position="1377"/>
    </location>
</feature>
<feature type="compositionally biased region" description="Low complexity" evidence="13">
    <location>
        <begin position="1825"/>
        <end position="1848"/>
    </location>
</feature>
<evidence type="ECO:0000256" key="1">
    <source>
        <dbReference type="ARBA" id="ARBA00004123"/>
    </source>
</evidence>
<feature type="compositionally biased region" description="Low complexity" evidence="13">
    <location>
        <begin position="1703"/>
        <end position="1715"/>
    </location>
</feature>
<feature type="compositionally biased region" description="Polar residues" evidence="13">
    <location>
        <begin position="1508"/>
        <end position="1519"/>
    </location>
</feature>
<feature type="region of interest" description="Disordered" evidence="13">
    <location>
        <begin position="1338"/>
        <end position="1397"/>
    </location>
</feature>
<evidence type="ECO:0000313" key="16">
    <source>
        <dbReference type="Proteomes" id="UP001642540"/>
    </source>
</evidence>
<feature type="compositionally biased region" description="Low complexity" evidence="13">
    <location>
        <begin position="1378"/>
        <end position="1388"/>
    </location>
</feature>
<evidence type="ECO:0000313" key="15">
    <source>
        <dbReference type="EMBL" id="CAL8103354.1"/>
    </source>
</evidence>
<dbReference type="InterPro" id="IPR029063">
    <property type="entry name" value="SAM-dependent_MTases_sf"/>
</dbReference>
<feature type="compositionally biased region" description="Low complexity" evidence="13">
    <location>
        <begin position="2067"/>
        <end position="2076"/>
    </location>
</feature>
<evidence type="ECO:0000256" key="12">
    <source>
        <dbReference type="SAM" id="Coils"/>
    </source>
</evidence>
<evidence type="ECO:0000256" key="11">
    <source>
        <dbReference type="RuleBase" id="RU271113"/>
    </source>
</evidence>
<feature type="compositionally biased region" description="Low complexity" evidence="13">
    <location>
        <begin position="1952"/>
        <end position="1962"/>
    </location>
</feature>
<comment type="catalytic activity">
    <reaction evidence="10 11">
        <text>L-lysyl(79)-[histone H3] + 3 S-adenosyl-L-methionine = N(6),N(6),N(6)-trimethyl-L-lysyl(79)-[histone H3] + 3 S-adenosyl-L-homocysteine + 3 H(+)</text>
        <dbReference type="Rhea" id="RHEA:60328"/>
        <dbReference type="Rhea" id="RHEA-COMP:15549"/>
        <dbReference type="Rhea" id="RHEA-COMP:15552"/>
        <dbReference type="ChEBI" id="CHEBI:15378"/>
        <dbReference type="ChEBI" id="CHEBI:29969"/>
        <dbReference type="ChEBI" id="CHEBI:57856"/>
        <dbReference type="ChEBI" id="CHEBI:59789"/>
        <dbReference type="ChEBI" id="CHEBI:61961"/>
        <dbReference type="EC" id="2.1.1.360"/>
    </reaction>
</comment>
<feature type="compositionally biased region" description="Low complexity" evidence="13">
    <location>
        <begin position="2261"/>
        <end position="2278"/>
    </location>
</feature>
<comment type="function">
    <text evidence="11">Histone methyltransferase that specifically trimethylates histone H3 to form H3K79me3. This methylation is required for telomere silencing and for the pachytene checkpoint during the meiotic cell cycle by allowing the recruitment of RAD9 to double strand breaks. Nucleosomes are preferred as substrate compared to free histone.</text>
</comment>
<feature type="compositionally biased region" description="Polar residues" evidence="13">
    <location>
        <begin position="1936"/>
        <end position="1951"/>
    </location>
</feature>
<feature type="compositionally biased region" description="Polar residues" evidence="13">
    <location>
        <begin position="2149"/>
        <end position="2168"/>
    </location>
</feature>
<dbReference type="Gene3D" id="1.10.260.60">
    <property type="match status" value="1"/>
</dbReference>
<proteinExistence type="inferred from homology"/>
<feature type="compositionally biased region" description="Polar residues" evidence="13">
    <location>
        <begin position="1794"/>
        <end position="1804"/>
    </location>
</feature>
<feature type="compositionally biased region" description="Polar residues" evidence="13">
    <location>
        <begin position="1474"/>
        <end position="1497"/>
    </location>
</feature>
<keyword evidence="8 11" id="KW-0539">Nucleus</keyword>
<feature type="compositionally biased region" description="Pro residues" evidence="13">
    <location>
        <begin position="2029"/>
        <end position="2048"/>
    </location>
</feature>
<feature type="region of interest" description="Disordered" evidence="13">
    <location>
        <begin position="2066"/>
        <end position="2331"/>
    </location>
</feature>
<feature type="compositionally biased region" description="Basic residues" evidence="13">
    <location>
        <begin position="1647"/>
        <end position="1672"/>
    </location>
</feature>
<dbReference type="PANTHER" id="PTHR21451:SF0">
    <property type="entry name" value="HISTONE-LYSINE N-METHYLTRANSFERASE, H3 LYSINE-79 SPECIFIC"/>
    <property type="match status" value="1"/>
</dbReference>
<comment type="miscellaneous">
    <text evidence="11">In contrast to other lysine histone methyltransferases, it does not contain a SET domain, suggesting the existence of another mechanism for methylation of lysine residues of histones.</text>
</comment>
<dbReference type="Pfam" id="PF08123">
    <property type="entry name" value="DOT1"/>
    <property type="match status" value="1"/>
</dbReference>
<dbReference type="EC" id="2.1.1.360" evidence="2 11"/>
<evidence type="ECO:0000256" key="2">
    <source>
        <dbReference type="ARBA" id="ARBA00012190"/>
    </source>
</evidence>
<dbReference type="InterPro" id="IPR025789">
    <property type="entry name" value="DOT1_dom"/>
</dbReference>
<sequence length="2331" mass="255650">MASSSTELKLHSPVGAEPVTYKWPLSGGKDRYDGAMEIAETIRHVSEDFPELQAAMENNILKDFDSKSFESMKSLCDRYNRAIDSLLQLEKGTSKWKQRLSQQPSRSLLKHIIQQVYNMAVTDPEKLNNYEPFSPEVYGETSYELVAQMIDQIEITEDDVFIDLGSGVGQVVLQMAASTRCHSCFGIEKAEVPSTYARDMDYHFKKLMKWYGKAHGEYSIAKGDFLSEELRERITSATIIFVNNFAFGPTVDHMLKERFADLKDGARIVSSKSFCPLNFRITDRNLTDIGTIMHVSELHPINGSVSWTNKPVSYYLHIIDRTKLERYFANMKSGGRYKEDENTPPTHRGRGRHLANGKANCVIKPADTSSNDSTSNSNSKEIENNEADTEESDEITAIAVGVIGPTTRRAWSDWCSSRGKSSKENSDDDAAVTPIPTPSQRTQRSNSSGRGRRGKRKVLRKKMVRRKQPEPVKVEEKETEIEQEEEKEKVKEEIKEKGKPKEKDEPVVNGKRDSNEYCLPPPPIQTTARGGSGAANKRPKGRFKKNKPKRALKPITGLDFLHAQTLLSTSPQGKRLPPAKGTVDQKLTQLTTAATTGVIKHEELTIPSRDIPYALQKLLDIYKNQFLDTIEMMKSPEYHQQLVEQIDAEKKRKEQLTLRRDQLNKHIDRLISDSTQLLRSKLEELNIPGENATADTLLSEARNIVMRHKEIQVEVTELQQEVSELEREKELLVEERRKELIEQCRREGWLNGVNLPEDELDKLCRRYLVTEITATLTHRKKLENKLAQYEPEIVALEKRLQQQQVHAQLIAMQQLQQPPQPQPMQQQQHAQHHNNQNNPVSSHQPQHHPQSQVPPQSSPKVSASQSININKDKKGLSRSRSQEWPDIPDMAKINEKNPEILAKKIIETGRQFEATGKVPKKVECGIPGRRKSGSGANEPPPPSLIDKPNIPAPKVNFFEDRLKNLITSVLNEDTPSSTSESHVMPTLSPVVPLPRERDHQAPPSTQTHHHNHHSHNNFPNSQYLSKNHSASHSQQAHIIPINVPCNPLLPPSNISKSSMMIQQSQMSPAVGESQQKQKKLQLSPDIITGCHQNVRHPAASPGKLALKNHLTVTSSTAENRAVRNLNFNHAEKGNSGNPRTISDLIANDIETSLGITPRSSAYKAAMCTASPPVRIGPYSPISRPNSNENIPEALSSSYGGSRATVLVKPPRNSAGSQSGHIPHGDDNLMNEGLAAGLKARIISMAKSSAQNLENKVDGSSNNHDKNKASTTLLLNSPLVKEKKVVESPTGGVTVEVVLGSSDGADDMDVDKNDNGNASVLRVVRKRVSDPALNNMSIPLKKQAMSSSSSSSNLALDLISGPPKTPTPTGPPSTPSPRPGSVSSSRPGSAHYSGDGYSTSVTPVSLGSNGFIHSGNKRVPTPTPIRGSPAVVEGLGLNAPRIDSPTKQWQNKISSNFERLFCFANEVDRRRKSTEANSSISPGRSGPNSTTPSSSMNKCSEVMDRPKTPTGNVDCTTSPDSGIGKDLPATGMDGWIGPVSDRDPLALGSLNGSDHGSRKRDMHSMSKESVFMGDSGIPRTPSPSRNEDMDDMDDPMPRIPTPGSGPGYGGSRGGMVKMEMERDGHSRNLLNSCDDFDSDQRPATPKIREHRRSHSGSGHHHHHHHHRHHHQDHHRSSSSSSSSKKDNMESSDDTRIKLEKSETPEPSSSSIPMTPSAPEPSVSSNHESDSRDAIMPGPASNNSSGSNATSSSTNNTAPSTTPLPKATPNAASGISTSSSHSSSDQQHFKKRWNNWGGNQPQQPARSHSPHAGSVSDGRASVASDCSSISDTTVVSHSSSTATITAVSSSGIPTSQPQPLHESPHVQNCVGGSSSLIHKFRPKGKSYDWNDRASEQNSPCLKTPSPKPFPTSHMSSTHQPPPQKNGPQQHVQPHQQVDVGSSHMQITSNSRQVSSHMGSSSNMSATGNNPSGRHMTMNTNVSNNSANSNSGLHHSSNNANAAFQSQQHLLKKNIPATIHPVQPKIQQQSLPHPPTNPPSTAIPPPPPPPAQNCKSLLSAVDQVIMQSLNSNNNNNNSSVSGKEYNMSMHGNGAQQKQHGSSNLNNTYNNHGPFYNNTSSGKSTTFQQQHQQPAVNHATHQSHPQAQHYGSYGQTPNQSNHQMYNHPNSTGGASGGGRHNPYQNGGAANYPTATPPHVSNQKVHPSTYSQNPHNQSYYPSGTVAGSTTGPHAQMPHNQSHHPHHYEHRGSMQNGYHQNHHGRSHYSSSFGGSGSSTQQQSHPKGHNQGSHEMYSHHQNYPSYRHHGGHPSHGQPPSQIPHSGYHPQNHMLPTRR</sequence>
<feature type="region of interest" description="Disordered" evidence="13">
    <location>
        <begin position="1469"/>
        <end position="1539"/>
    </location>
</feature>
<feature type="region of interest" description="Disordered" evidence="13">
    <location>
        <begin position="815"/>
        <end position="889"/>
    </location>
</feature>
<feature type="compositionally biased region" description="Polar residues" evidence="13">
    <location>
        <begin position="2090"/>
        <end position="2142"/>
    </location>
</feature>
<feature type="compositionally biased region" description="Basic and acidic residues" evidence="13">
    <location>
        <begin position="486"/>
        <end position="515"/>
    </location>
</feature>
<feature type="region of interest" description="Disordered" evidence="13">
    <location>
        <begin position="972"/>
        <end position="1035"/>
    </location>
</feature>
<feature type="compositionally biased region" description="Basic and acidic residues" evidence="13">
    <location>
        <begin position="1682"/>
        <end position="1702"/>
    </location>
</feature>
<keyword evidence="12" id="KW-0175">Coiled coil</keyword>
<organism evidence="15 16">
    <name type="scientific">Orchesella dallaii</name>
    <dbReference type="NCBI Taxonomy" id="48710"/>
    <lineage>
        <taxon>Eukaryota</taxon>
        <taxon>Metazoa</taxon>
        <taxon>Ecdysozoa</taxon>
        <taxon>Arthropoda</taxon>
        <taxon>Hexapoda</taxon>
        <taxon>Collembola</taxon>
        <taxon>Entomobryomorpha</taxon>
        <taxon>Entomobryoidea</taxon>
        <taxon>Orchesellidae</taxon>
        <taxon>Orchesellinae</taxon>
        <taxon>Orchesella</taxon>
    </lineage>
</organism>
<feature type="compositionally biased region" description="Low complexity" evidence="13">
    <location>
        <begin position="1771"/>
        <end position="1782"/>
    </location>
</feature>
<evidence type="ECO:0000256" key="8">
    <source>
        <dbReference type="ARBA" id="ARBA00023242"/>
    </source>
</evidence>
<evidence type="ECO:0000256" key="13">
    <source>
        <dbReference type="SAM" id="MobiDB-lite"/>
    </source>
</evidence>
<feature type="region of interest" description="Disordered" evidence="13">
    <location>
        <begin position="1177"/>
        <end position="1226"/>
    </location>
</feature>
<keyword evidence="6 11" id="KW-0949">S-adenosyl-L-methionine</keyword>
<evidence type="ECO:0000256" key="7">
    <source>
        <dbReference type="ARBA" id="ARBA00022853"/>
    </source>
</evidence>
<feature type="compositionally biased region" description="Polar residues" evidence="13">
    <location>
        <begin position="972"/>
        <end position="981"/>
    </location>
</feature>
<feature type="compositionally biased region" description="Polar residues" evidence="13">
    <location>
        <begin position="2194"/>
        <end position="2227"/>
    </location>
</feature>
<feature type="region of interest" description="Disordered" evidence="13">
    <location>
        <begin position="2022"/>
        <end position="2051"/>
    </location>
</feature>
<accession>A0ABP1QHI5</accession>
<feature type="coiled-coil region" evidence="12">
    <location>
        <begin position="639"/>
        <end position="673"/>
    </location>
</feature>
<reference evidence="15 16" key="1">
    <citation type="submission" date="2024-08" db="EMBL/GenBank/DDBJ databases">
        <authorList>
            <person name="Cucini C."/>
            <person name="Frati F."/>
        </authorList>
    </citation>
    <scope>NUCLEOTIDE SEQUENCE [LARGE SCALE GENOMIC DNA]</scope>
</reference>
<feature type="compositionally biased region" description="Basic residues" evidence="13">
    <location>
        <begin position="450"/>
        <end position="466"/>
    </location>
</feature>
<evidence type="ECO:0000256" key="3">
    <source>
        <dbReference type="ARBA" id="ARBA00020987"/>
    </source>
</evidence>
<keyword evidence="5 11" id="KW-0808">Transferase</keyword>
<feature type="region of interest" description="Disordered" evidence="13">
    <location>
        <begin position="1569"/>
        <end position="1995"/>
    </location>
</feature>
<feature type="compositionally biased region" description="Low complexity" evidence="13">
    <location>
        <begin position="1735"/>
        <end position="1761"/>
    </location>
</feature>
<comment type="caution">
    <text evidence="15">The sequence shown here is derived from an EMBL/GenBank/DDBJ whole genome shotgun (WGS) entry which is preliminary data.</text>
</comment>
<comment type="subcellular location">
    <subcellularLocation>
        <location evidence="1 11">Nucleus</location>
    </subcellularLocation>
</comment>
<dbReference type="EMBL" id="CAXLJM020000034">
    <property type="protein sequence ID" value="CAL8103354.1"/>
    <property type="molecule type" value="Genomic_DNA"/>
</dbReference>
<feature type="compositionally biased region" description="Gly residues" evidence="13">
    <location>
        <begin position="1603"/>
        <end position="1612"/>
    </location>
</feature>
<keyword evidence="16" id="KW-1185">Reference proteome</keyword>
<comment type="similarity">
    <text evidence="11">Belongs to the class I-like SAM-binding methyltransferase superfamily. DOT1 family.</text>
</comment>
<feature type="domain" description="DOT1" evidence="14">
    <location>
        <begin position="17"/>
        <end position="332"/>
    </location>
</feature>
<feature type="compositionally biased region" description="Basic and acidic residues" evidence="13">
    <location>
        <begin position="870"/>
        <end position="883"/>
    </location>
</feature>
<feature type="compositionally biased region" description="Low complexity" evidence="13">
    <location>
        <begin position="1925"/>
        <end position="1935"/>
    </location>
</feature>
<feature type="region of interest" description="Disordered" evidence="13">
    <location>
        <begin position="335"/>
        <end position="396"/>
    </location>
</feature>
<feature type="coiled-coil region" evidence="12">
    <location>
        <begin position="708"/>
        <end position="742"/>
    </location>
</feature>
<feature type="compositionally biased region" description="Low complexity" evidence="13">
    <location>
        <begin position="367"/>
        <end position="379"/>
    </location>
</feature>